<sequence>MLNWLTRLFGAAPARSADLPRPSQPASAPPAVQSGSEGLVRPAARNDVVPSAATPCPRIPLVDRSGQLAGFEVLPPDVMLRRAREGANVATLAAYASMVLASLKPIRAAGRVGLTILPWQLLARPAVLQNVPAGASIVIDGLGAAPEQDARDLIARLQAQHAVVGASDATTLPVQFLFVDARVRSADECRGLIESHRTRQPGMPWAVVNLPDIDAIEAALREGAELAAGRLDRTATPAEKGTPGPQVAKLCRLINQLVGGADTAALAGELRSDVSLSYQLLRHANSPLLGVSRAVDSVDQAVLLMGRDALYRWLTVMLVSAGERRASSRALQEIALARARLFEMLAAQTGAAPQSLFTLGLLSMIDVLLHLPMADAVAPLSLAADLQSALVARSGPLAPLLTLAEQLERRQLEEAKATASLYGGMDTVLAASDAAWAWAAQASADLRG</sequence>
<evidence type="ECO:0000313" key="3">
    <source>
        <dbReference type="EMBL" id="MFC3146863.1"/>
    </source>
</evidence>
<reference evidence="4" key="1">
    <citation type="journal article" date="2019" name="Int. J. Syst. Evol. Microbiol.">
        <title>The Global Catalogue of Microorganisms (GCM) 10K type strain sequencing project: providing services to taxonomists for standard genome sequencing and annotation.</title>
        <authorList>
            <consortium name="The Broad Institute Genomics Platform"/>
            <consortium name="The Broad Institute Genome Sequencing Center for Infectious Disease"/>
            <person name="Wu L."/>
            <person name="Ma J."/>
        </authorList>
    </citation>
    <scope>NUCLEOTIDE SEQUENCE [LARGE SCALE GENOMIC DNA]</scope>
    <source>
        <strain evidence="4">KCTC 52168</strain>
    </source>
</reference>
<proteinExistence type="predicted"/>
<keyword evidence="4" id="KW-1185">Reference proteome</keyword>
<feature type="compositionally biased region" description="Low complexity" evidence="1">
    <location>
        <begin position="20"/>
        <end position="34"/>
    </location>
</feature>
<accession>A0ABV7H239</accession>
<dbReference type="SUPFAM" id="SSF109604">
    <property type="entry name" value="HD-domain/PDEase-like"/>
    <property type="match status" value="1"/>
</dbReference>
<gene>
    <name evidence="3" type="ORF">ACFOEN_04310</name>
</gene>
<feature type="domain" description="HDOD" evidence="2">
    <location>
        <begin position="240"/>
        <end position="428"/>
    </location>
</feature>
<evidence type="ECO:0000256" key="1">
    <source>
        <dbReference type="SAM" id="MobiDB-lite"/>
    </source>
</evidence>
<dbReference type="EMBL" id="JBHRTI010000003">
    <property type="protein sequence ID" value="MFC3146863.1"/>
    <property type="molecule type" value="Genomic_DNA"/>
</dbReference>
<feature type="region of interest" description="Disordered" evidence="1">
    <location>
        <begin position="15"/>
        <end position="37"/>
    </location>
</feature>
<name>A0ABV7H239_9BURK</name>
<dbReference type="Proteomes" id="UP001595556">
    <property type="component" value="Unassembled WGS sequence"/>
</dbReference>
<comment type="caution">
    <text evidence="3">The sequence shown here is derived from an EMBL/GenBank/DDBJ whole genome shotgun (WGS) entry which is preliminary data.</text>
</comment>
<dbReference type="PROSITE" id="PS51833">
    <property type="entry name" value="HDOD"/>
    <property type="match status" value="1"/>
</dbReference>
<organism evidence="3 4">
    <name type="scientific">Piscinibacterium candidicorallinum</name>
    <dbReference type="NCBI Taxonomy" id="1793872"/>
    <lineage>
        <taxon>Bacteria</taxon>
        <taxon>Pseudomonadati</taxon>
        <taxon>Pseudomonadota</taxon>
        <taxon>Betaproteobacteria</taxon>
        <taxon>Burkholderiales</taxon>
        <taxon>Piscinibacterium</taxon>
    </lineage>
</organism>
<dbReference type="PANTHER" id="PTHR33525:SF4">
    <property type="entry name" value="CYCLIC DI-GMP PHOSPHODIESTERASE CDGJ"/>
    <property type="match status" value="1"/>
</dbReference>
<dbReference type="InterPro" id="IPR013976">
    <property type="entry name" value="HDOD"/>
</dbReference>
<dbReference type="Gene3D" id="1.10.3210.10">
    <property type="entry name" value="Hypothetical protein af1432"/>
    <property type="match status" value="1"/>
</dbReference>
<dbReference type="Pfam" id="PF08668">
    <property type="entry name" value="HDOD"/>
    <property type="match status" value="1"/>
</dbReference>
<evidence type="ECO:0000313" key="4">
    <source>
        <dbReference type="Proteomes" id="UP001595556"/>
    </source>
</evidence>
<protein>
    <submittedName>
        <fullName evidence="3">EAL and HDOD domain-containing protein</fullName>
    </submittedName>
</protein>
<evidence type="ECO:0000259" key="2">
    <source>
        <dbReference type="PROSITE" id="PS51833"/>
    </source>
</evidence>
<dbReference type="PANTHER" id="PTHR33525">
    <property type="match status" value="1"/>
</dbReference>
<dbReference type="InterPro" id="IPR052340">
    <property type="entry name" value="RNase_Y/CdgJ"/>
</dbReference>